<evidence type="ECO:0000313" key="8">
    <source>
        <dbReference type="WBParaSite" id="HCON_00123420-00001"/>
    </source>
</evidence>
<sequence length="580" mass="63221">MDTKSPLAKESIPPMKRFRRDELADPTNPEPSLVVHVRNLNPKATEADLIEALGTFGLIAYVTVIPAQKMALVEFEEIEAARACVTFAASNLIFVAGDAALFNYSTSQNIQRLGFESETPCKVLVITVYNAQYPIDVHVINQICEPHAKVLRIAIVRKSMMQALVEFESAENAKKVKHAINGADIYSGCCTLKVEFAKPDYVKVTRQDADQWDFTLGDAGKEHKGLETRSQRKTLLPGGEPCNGPAGFAYGKPGGYPGRGVEESNGFGDDRYGFRGSLNVRGYDSYGGPPRGYPPRGALRPLPPAYQGGYGDTEPSAHYPPVGGNGCVLMIYGIDHEKLNCEKLFNLLCQYGNVLRIRFMATKKDTAMAELGTPTAVANAIKYLQGITLFGLTLQLKPSIQPAVRDVIDPFDLPDGSPSFRDYSMSALQRFSTPDAAARNRLIYPTKMLHWYNAPVNMDEEKIRQVFAERGAPELKSVTVFVGRSERSSSGIVEFESIEKANEALALANHTPVVSPLGKTPYIVKLAYATPSRRQGGDAEEHSEGGANGTPRGGSRGGFRGSRRGMGNGYRGGRGSHRGF</sequence>
<dbReference type="Pfam" id="PF11835">
    <property type="entry name" value="RRM_8"/>
    <property type="match status" value="1"/>
</dbReference>
<protein>
    <submittedName>
        <fullName evidence="8">RRM domain-containing protein</fullName>
    </submittedName>
</protein>
<dbReference type="WBParaSite" id="HCON_00123420-00001">
    <property type="protein sequence ID" value="HCON_00123420-00001"/>
    <property type="gene ID" value="HCON_00123420"/>
</dbReference>
<evidence type="ECO:0000256" key="5">
    <source>
        <dbReference type="SAM" id="MobiDB-lite"/>
    </source>
</evidence>
<feature type="compositionally biased region" description="Gly residues" evidence="5">
    <location>
        <begin position="546"/>
        <end position="573"/>
    </location>
</feature>
<dbReference type="InterPro" id="IPR012677">
    <property type="entry name" value="Nucleotide-bd_a/b_plait_sf"/>
</dbReference>
<dbReference type="InterPro" id="IPR006536">
    <property type="entry name" value="HnRNP-L/PTB"/>
</dbReference>
<dbReference type="PANTHER" id="PTHR15592">
    <property type="entry name" value="MATRIN 3/NUCLEAR PROTEIN 220-RELATED"/>
    <property type="match status" value="1"/>
</dbReference>
<keyword evidence="3 4" id="KW-0694">RNA-binding</keyword>
<dbReference type="InterPro" id="IPR000504">
    <property type="entry name" value="RRM_dom"/>
</dbReference>
<evidence type="ECO:0000256" key="2">
    <source>
        <dbReference type="ARBA" id="ARBA00022737"/>
    </source>
</evidence>
<dbReference type="GO" id="GO:0006397">
    <property type="term" value="P:mRNA processing"/>
    <property type="evidence" value="ECO:0007669"/>
    <property type="project" value="InterPro"/>
</dbReference>
<evidence type="ECO:0000256" key="4">
    <source>
        <dbReference type="PROSITE-ProRule" id="PRU00176"/>
    </source>
</evidence>
<dbReference type="CDD" id="cd12427">
    <property type="entry name" value="RRM4_hnRNPL_like"/>
    <property type="match status" value="1"/>
</dbReference>
<keyword evidence="2" id="KW-0677">Repeat</keyword>
<name>A0A7I4YQ54_HAECO</name>
<reference evidence="8" key="1">
    <citation type="submission" date="2020-12" db="UniProtKB">
        <authorList>
            <consortium name="WormBaseParasite"/>
        </authorList>
    </citation>
    <scope>IDENTIFICATION</scope>
    <source>
        <strain evidence="8">MHco3</strain>
    </source>
</reference>
<feature type="domain" description="RRM" evidence="6">
    <location>
        <begin position="33"/>
        <end position="107"/>
    </location>
</feature>
<evidence type="ECO:0000313" key="7">
    <source>
        <dbReference type="Proteomes" id="UP000025227"/>
    </source>
</evidence>
<dbReference type="AlphaFoldDB" id="A0A7I4YQ54"/>
<dbReference type="InterPro" id="IPR021790">
    <property type="entry name" value="PTBP1-like_RRM2"/>
</dbReference>
<accession>A0A7I4YQ54</accession>
<evidence type="ECO:0000259" key="6">
    <source>
        <dbReference type="PROSITE" id="PS50102"/>
    </source>
</evidence>
<dbReference type="Pfam" id="PF13893">
    <property type="entry name" value="RRM_5"/>
    <property type="match status" value="1"/>
</dbReference>
<keyword evidence="7" id="KW-1185">Reference proteome</keyword>
<dbReference type="OrthoDB" id="302770at2759"/>
<dbReference type="GO" id="GO:0005634">
    <property type="term" value="C:nucleus"/>
    <property type="evidence" value="ECO:0007669"/>
    <property type="project" value="InterPro"/>
</dbReference>
<dbReference type="InterPro" id="IPR055204">
    <property type="entry name" value="HNRNPL_RRM"/>
</dbReference>
<feature type="compositionally biased region" description="Basic and acidic residues" evidence="5">
    <location>
        <begin position="535"/>
        <end position="544"/>
    </location>
</feature>
<keyword evidence="1" id="KW-0597">Phosphoprotein</keyword>
<dbReference type="SMART" id="SM00360">
    <property type="entry name" value="RRM"/>
    <property type="match status" value="4"/>
</dbReference>
<dbReference type="Gene3D" id="3.30.70.330">
    <property type="match status" value="4"/>
</dbReference>
<dbReference type="Pfam" id="PF00076">
    <property type="entry name" value="RRM_1"/>
    <property type="match status" value="1"/>
</dbReference>
<dbReference type="PROSITE" id="PS50102">
    <property type="entry name" value="RRM"/>
    <property type="match status" value="1"/>
</dbReference>
<proteinExistence type="predicted"/>
<dbReference type="OMA" id="VYNAQYP"/>
<evidence type="ECO:0000256" key="3">
    <source>
        <dbReference type="ARBA" id="ARBA00022884"/>
    </source>
</evidence>
<dbReference type="SUPFAM" id="SSF54928">
    <property type="entry name" value="RNA-binding domain, RBD"/>
    <property type="match status" value="2"/>
</dbReference>
<dbReference type="NCBIfam" id="TIGR01649">
    <property type="entry name" value="hnRNP-L_PTB"/>
    <property type="match status" value="1"/>
</dbReference>
<feature type="region of interest" description="Disordered" evidence="5">
    <location>
        <begin position="531"/>
        <end position="580"/>
    </location>
</feature>
<organism evidence="7 8">
    <name type="scientific">Haemonchus contortus</name>
    <name type="common">Barber pole worm</name>
    <dbReference type="NCBI Taxonomy" id="6289"/>
    <lineage>
        <taxon>Eukaryota</taxon>
        <taxon>Metazoa</taxon>
        <taxon>Ecdysozoa</taxon>
        <taxon>Nematoda</taxon>
        <taxon>Chromadorea</taxon>
        <taxon>Rhabditida</taxon>
        <taxon>Rhabditina</taxon>
        <taxon>Rhabditomorpha</taxon>
        <taxon>Strongyloidea</taxon>
        <taxon>Trichostrongylidae</taxon>
        <taxon>Haemonchus</taxon>
    </lineage>
</organism>
<dbReference type="Proteomes" id="UP000025227">
    <property type="component" value="Unplaced"/>
</dbReference>
<dbReference type="GO" id="GO:0003723">
    <property type="term" value="F:RNA binding"/>
    <property type="evidence" value="ECO:0007669"/>
    <property type="project" value="UniProtKB-UniRule"/>
</dbReference>
<evidence type="ECO:0000256" key="1">
    <source>
        <dbReference type="ARBA" id="ARBA00022553"/>
    </source>
</evidence>
<dbReference type="CDD" id="cd12424">
    <property type="entry name" value="RRM3_hnRNPL_like"/>
    <property type="match status" value="1"/>
</dbReference>
<dbReference type="InterPro" id="IPR035979">
    <property type="entry name" value="RBD_domain_sf"/>
</dbReference>
<dbReference type="Pfam" id="PF22976">
    <property type="entry name" value="RRM_10"/>
    <property type="match status" value="1"/>
</dbReference>